<evidence type="ECO:0000256" key="1">
    <source>
        <dbReference type="ARBA" id="ARBA00022737"/>
    </source>
</evidence>
<evidence type="ECO:0000313" key="5">
    <source>
        <dbReference type="RefSeq" id="XP_014679742.1"/>
    </source>
</evidence>
<keyword evidence="2" id="KW-0109">Calcium transport</keyword>
<keyword evidence="4" id="KW-1185">Reference proteome</keyword>
<keyword evidence="2" id="KW-0472">Membrane</keyword>
<keyword evidence="2" id="KW-1071">Ligand-gated ion channel</keyword>
<evidence type="ECO:0000313" key="4">
    <source>
        <dbReference type="Proteomes" id="UP000695022"/>
    </source>
</evidence>
<keyword evidence="2" id="KW-0813">Transport</keyword>
<gene>
    <name evidence="5" type="primary">LOC106819653</name>
</gene>
<sequence>VVCGDRVVLKPVNAGQPLHASNYDLVDNPGCKEVNAVNCNTCWKISLFLEHSENREDILKGGDVVRLFHAEQEKFLTMDEYKKKQYLFLRTTGRTSATAATSSKAMWEVEVVQDDPCRAGSRTLEQSLASSILSVRYYIAAGGIGVQVLAVDEDDTKDMMREKLRGGLEASVYSLVPIPYGNDIASIFELDTTTAARGDSTVPREDREAFSIVPVSPQEVRDLDFANDASKVLSTIGSQLEKGSITQNEKKAVIHLLNDLLYFVTTSDKHQFDDPLEIRMTNPDRERQKLMREQDVLKQIFKILKAPFLDKGDGPILKMEELSDPRYSAFRHICRLCYRMLRHSQDTYRKNQVLTSLPVPPTGRIRY</sequence>
<comment type="subcellular location">
    <subcellularLocation>
        <location evidence="2">Endoplasmic reticulum membrane</location>
        <topology evidence="2">Multi-pass membrane protein</topology>
    </subcellularLocation>
</comment>
<dbReference type="PRINTS" id="PR00779">
    <property type="entry name" value="INSP3RECEPTR"/>
</dbReference>
<dbReference type="Pfam" id="PF01365">
    <property type="entry name" value="RYDR_ITPR"/>
    <property type="match status" value="1"/>
</dbReference>
<keyword evidence="2" id="KW-0106">Calcium</keyword>
<feature type="non-terminal residue" evidence="5">
    <location>
        <position position="1"/>
    </location>
</feature>
<keyword evidence="2" id="KW-0107">Calcium channel</keyword>
<dbReference type="InterPro" id="IPR000699">
    <property type="entry name" value="RIH_dom"/>
</dbReference>
<evidence type="ECO:0000256" key="2">
    <source>
        <dbReference type="RuleBase" id="RU368044"/>
    </source>
</evidence>
<dbReference type="InterPro" id="IPR015925">
    <property type="entry name" value="Ryanodine_IP3_receptor"/>
</dbReference>
<dbReference type="Gene3D" id="1.25.10.30">
    <property type="entry name" value="IP3 receptor type 1 binding core, RIH domain"/>
    <property type="match status" value="1"/>
</dbReference>
<proteinExistence type="inferred from homology"/>
<dbReference type="InterPro" id="IPR000493">
    <property type="entry name" value="InsP3_rcpt"/>
</dbReference>
<dbReference type="InterPro" id="IPR035910">
    <property type="entry name" value="RyR/IP3R_RIH_dom_sf"/>
</dbReference>
<dbReference type="SUPFAM" id="SSF100909">
    <property type="entry name" value="IP3 receptor type 1 binding core, domain 2"/>
    <property type="match status" value="1"/>
</dbReference>
<dbReference type="PANTHER" id="PTHR13715">
    <property type="entry name" value="RYANODINE RECEPTOR AND IP3 RECEPTOR"/>
    <property type="match status" value="1"/>
</dbReference>
<accession>A0ABM1F5M1</accession>
<dbReference type="Pfam" id="PF08709">
    <property type="entry name" value="Ins145_P3_rec"/>
    <property type="match status" value="1"/>
</dbReference>
<dbReference type="Pfam" id="PF02815">
    <property type="entry name" value="MIR"/>
    <property type="match status" value="1"/>
</dbReference>
<comment type="subunit">
    <text evidence="2">Homotetramer.</text>
</comment>
<comment type="domain">
    <text evidence="2">The receptor contains a calcium channel in its C-terminal extremity. Its large N-terminal cytoplasmic region has the ligand-binding site in the N-terminus and modulatory sites in the middle portion immediately upstream of the channel region.</text>
</comment>
<dbReference type="GeneID" id="106819653"/>
<comment type="similarity">
    <text evidence="2">Belongs to the InsP3 receptor family.</text>
</comment>
<keyword evidence="2" id="KW-0675">Receptor</keyword>
<organism evidence="4 5">
    <name type="scientific">Priapulus caudatus</name>
    <name type="common">Priapulid worm</name>
    <dbReference type="NCBI Taxonomy" id="37621"/>
    <lineage>
        <taxon>Eukaryota</taxon>
        <taxon>Metazoa</taxon>
        <taxon>Ecdysozoa</taxon>
        <taxon>Scalidophora</taxon>
        <taxon>Priapulida</taxon>
        <taxon>Priapulimorpha</taxon>
        <taxon>Priapulimorphida</taxon>
        <taxon>Priapulidae</taxon>
        <taxon>Priapulus</taxon>
    </lineage>
</organism>
<name>A0ABM1F5M1_PRICU</name>
<dbReference type="InterPro" id="IPR016093">
    <property type="entry name" value="MIR_motif"/>
</dbReference>
<dbReference type="PANTHER" id="PTHR13715:SF102">
    <property type="entry name" value="INOSITOL 1,4,5-TRISPHOSPHATE RECEPTOR"/>
    <property type="match status" value="1"/>
</dbReference>
<keyword evidence="2" id="KW-0407">Ion channel</keyword>
<dbReference type="Gene3D" id="2.80.10.50">
    <property type="match status" value="2"/>
</dbReference>
<protein>
    <recommendedName>
        <fullName evidence="2">Inositol 1,4,5-trisphosphate receptor</fullName>
    </recommendedName>
</protein>
<keyword evidence="2" id="KW-0406">Ion transport</keyword>
<dbReference type="Proteomes" id="UP000695022">
    <property type="component" value="Unplaced"/>
</dbReference>
<dbReference type="InterPro" id="IPR014821">
    <property type="entry name" value="Ins145_P3_rcpt"/>
</dbReference>
<dbReference type="InterPro" id="IPR036300">
    <property type="entry name" value="MIR_dom_sf"/>
</dbReference>
<reference evidence="5" key="1">
    <citation type="submission" date="2025-08" db="UniProtKB">
        <authorList>
            <consortium name="RefSeq"/>
        </authorList>
    </citation>
    <scope>IDENTIFICATION</scope>
</reference>
<comment type="function">
    <text evidence="2">Receptor for inositol 1,4,5-trisphosphate, a second messenger that mediates the release of intracellular calcium.</text>
</comment>
<evidence type="ECO:0000259" key="3">
    <source>
        <dbReference type="PROSITE" id="PS50919"/>
    </source>
</evidence>
<dbReference type="PROSITE" id="PS50919">
    <property type="entry name" value="MIR"/>
    <property type="match status" value="1"/>
</dbReference>
<feature type="domain" description="MIR" evidence="3">
    <location>
        <begin position="56"/>
        <end position="112"/>
    </location>
</feature>
<keyword evidence="2" id="KW-0256">Endoplasmic reticulum</keyword>
<dbReference type="SUPFAM" id="SSF82109">
    <property type="entry name" value="MIR domain"/>
    <property type="match status" value="1"/>
</dbReference>
<dbReference type="RefSeq" id="XP_014679742.1">
    <property type="nucleotide sequence ID" value="XM_014824256.1"/>
</dbReference>
<keyword evidence="1" id="KW-0677">Repeat</keyword>
<dbReference type="SMART" id="SM00472">
    <property type="entry name" value="MIR"/>
    <property type="match status" value="2"/>
</dbReference>